<organism evidence="4 5">
    <name type="scientific">Nocardia abscessus</name>
    <dbReference type="NCBI Taxonomy" id="120957"/>
    <lineage>
        <taxon>Bacteria</taxon>
        <taxon>Bacillati</taxon>
        <taxon>Actinomycetota</taxon>
        <taxon>Actinomycetes</taxon>
        <taxon>Mycobacteriales</taxon>
        <taxon>Nocardiaceae</taxon>
        <taxon>Nocardia</taxon>
    </lineage>
</organism>
<dbReference type="SUPFAM" id="SSF51905">
    <property type="entry name" value="FAD/NAD(P)-binding domain"/>
    <property type="match status" value="1"/>
</dbReference>
<proteinExistence type="predicted"/>
<protein>
    <submittedName>
        <fullName evidence="4">FAD-dependent monooxygenase</fullName>
    </submittedName>
</protein>
<dbReference type="PRINTS" id="PR00420">
    <property type="entry name" value="RNGMNOXGNASE"/>
</dbReference>
<comment type="caution">
    <text evidence="4">The sequence shown here is derived from an EMBL/GenBank/DDBJ whole genome shotgun (WGS) entry which is preliminary data.</text>
</comment>
<feature type="domain" description="FAD-binding" evidence="3">
    <location>
        <begin position="3"/>
        <end position="164"/>
    </location>
</feature>
<keyword evidence="1" id="KW-0560">Oxidoreductase</keyword>
<dbReference type="RefSeq" id="WP_195034095.1">
    <property type="nucleotide sequence ID" value="NZ_JADLRE010000013.1"/>
</dbReference>
<dbReference type="EMBL" id="JADLRE010000013">
    <property type="protein sequence ID" value="MBF6227058.1"/>
    <property type="molecule type" value="Genomic_DNA"/>
</dbReference>
<accession>A0ABS0CC32</accession>
<dbReference type="Proteomes" id="UP000807309">
    <property type="component" value="Unassembled WGS sequence"/>
</dbReference>
<dbReference type="Pfam" id="PF01494">
    <property type="entry name" value="FAD_binding_3"/>
    <property type="match status" value="2"/>
</dbReference>
<gene>
    <name evidence="4" type="ORF">IU470_18350</name>
</gene>
<keyword evidence="5" id="KW-1185">Reference proteome</keyword>
<sequence length="366" mass="38764">MPEALIVGGGIGGLATAVAFLRQGWRVEVLERAAEIAEVGAGLSLWPNALRALDALGVGDQVRARALEQGAAGIRDRAGRWLTRMDAEAIRARYGNPIMMHRADLVNVLRSALPAEAVRTGVTVAEARVDGTVVHSAGTSGGDLVVGADGIRSVVRRAVCGEVRPRYGGYTAWRVVVTPHQPVTEMGESWGRGERFGYVPLVDGRVYCFATANMPEAMPSGGSAELRTRFGGWHEPIPALLAAAEGAEVLKHDLYDLPALKTFVAGRIALVGDAAHAMLPTLGQGACQALEDAVVLSRVAAEGGGLAGYDRQRRPRTRMIASRSRRLGAAAQLSFPPAVAFRDAVVRAIPATVQLRSLASVLDWRC</sequence>
<dbReference type="Gene3D" id="3.50.50.60">
    <property type="entry name" value="FAD/NAD(P)-binding domain"/>
    <property type="match status" value="1"/>
</dbReference>
<dbReference type="GO" id="GO:0004497">
    <property type="term" value="F:monooxygenase activity"/>
    <property type="evidence" value="ECO:0007669"/>
    <property type="project" value="UniProtKB-KW"/>
</dbReference>
<keyword evidence="2 4" id="KW-0503">Monooxygenase</keyword>
<evidence type="ECO:0000313" key="5">
    <source>
        <dbReference type="Proteomes" id="UP000807309"/>
    </source>
</evidence>
<feature type="domain" description="FAD-binding" evidence="3">
    <location>
        <begin position="261"/>
        <end position="316"/>
    </location>
</feature>
<name>A0ABS0CC32_9NOCA</name>
<reference evidence="4 5" key="1">
    <citation type="submission" date="2020-10" db="EMBL/GenBank/DDBJ databases">
        <title>Identification of Nocardia species via Next-generation sequencing and recognition of intraspecies genetic diversity.</title>
        <authorList>
            <person name="Li P."/>
            <person name="Li P."/>
            <person name="Lu B."/>
        </authorList>
    </citation>
    <scope>NUCLEOTIDE SEQUENCE [LARGE SCALE GENOMIC DNA]</scope>
    <source>
        <strain evidence="4 5">N-11</strain>
    </source>
</reference>
<dbReference type="PANTHER" id="PTHR13789:SF309">
    <property type="entry name" value="PUTATIVE (AFU_ORTHOLOGUE AFUA_6G14510)-RELATED"/>
    <property type="match status" value="1"/>
</dbReference>
<dbReference type="InterPro" id="IPR050493">
    <property type="entry name" value="FAD-dep_Monooxygenase_BioMet"/>
</dbReference>
<evidence type="ECO:0000256" key="1">
    <source>
        <dbReference type="ARBA" id="ARBA00023002"/>
    </source>
</evidence>
<dbReference type="InterPro" id="IPR002938">
    <property type="entry name" value="FAD-bd"/>
</dbReference>
<evidence type="ECO:0000259" key="3">
    <source>
        <dbReference type="Pfam" id="PF01494"/>
    </source>
</evidence>
<evidence type="ECO:0000313" key="4">
    <source>
        <dbReference type="EMBL" id="MBF6227058.1"/>
    </source>
</evidence>
<evidence type="ECO:0000256" key="2">
    <source>
        <dbReference type="ARBA" id="ARBA00023033"/>
    </source>
</evidence>
<dbReference type="InterPro" id="IPR036188">
    <property type="entry name" value="FAD/NAD-bd_sf"/>
</dbReference>
<dbReference type="PANTHER" id="PTHR13789">
    <property type="entry name" value="MONOOXYGENASE"/>
    <property type="match status" value="1"/>
</dbReference>